<reference evidence="5" key="1">
    <citation type="submission" date="2020-05" db="EMBL/GenBank/DDBJ databases">
        <title>Identification of trans-AT polyketide cluster in two marine bacteria, producers of a novel glutaramide-containing polyketide sesbanimide D and analogs.</title>
        <authorList>
            <person name="Kacar D."/>
            <person name="Rodriguez P."/>
            <person name="Canedo L."/>
            <person name="Gonzalez E."/>
            <person name="Galan B."/>
            <person name="De La Calle F."/>
            <person name="Garcia J.L."/>
        </authorList>
    </citation>
    <scope>NUCLEOTIDE SEQUENCE</scope>
    <source>
        <strain evidence="5">PHM038</strain>
    </source>
</reference>
<dbReference type="PANTHER" id="PTHR45772:SF7">
    <property type="entry name" value="AMINO ACID ABC TRANSPORTER ATP-BINDING PROTEIN"/>
    <property type="match status" value="1"/>
</dbReference>
<keyword evidence="3 5" id="KW-0067">ATP-binding</keyword>
<dbReference type="Proteomes" id="UP000598467">
    <property type="component" value="Unassembled WGS sequence"/>
</dbReference>
<evidence type="ECO:0000256" key="3">
    <source>
        <dbReference type="ARBA" id="ARBA00022840"/>
    </source>
</evidence>
<evidence type="ECO:0000313" key="5">
    <source>
        <dbReference type="EMBL" id="MBD1548578.1"/>
    </source>
</evidence>
<dbReference type="PROSITE" id="PS50893">
    <property type="entry name" value="ABC_TRANSPORTER_2"/>
    <property type="match status" value="1"/>
</dbReference>
<gene>
    <name evidence="5" type="ORF">HK439_20130</name>
</gene>
<protein>
    <submittedName>
        <fullName evidence="5">ABC transporter ATP-binding protein</fullName>
    </submittedName>
</protein>
<dbReference type="GO" id="GO:0015188">
    <property type="term" value="F:L-isoleucine transmembrane transporter activity"/>
    <property type="evidence" value="ECO:0007669"/>
    <property type="project" value="TreeGrafter"/>
</dbReference>
<organism evidence="5 6">
    <name type="scientific">Roseibium aggregatum</name>
    <dbReference type="NCBI Taxonomy" id="187304"/>
    <lineage>
        <taxon>Bacteria</taxon>
        <taxon>Pseudomonadati</taxon>
        <taxon>Pseudomonadota</taxon>
        <taxon>Alphaproteobacteria</taxon>
        <taxon>Hyphomicrobiales</taxon>
        <taxon>Stappiaceae</taxon>
        <taxon>Roseibium</taxon>
    </lineage>
</organism>
<dbReference type="InterPro" id="IPR003593">
    <property type="entry name" value="AAA+_ATPase"/>
</dbReference>
<dbReference type="PANTHER" id="PTHR45772">
    <property type="entry name" value="CONSERVED COMPONENT OF ABC TRANSPORTER FOR NATURAL AMINO ACIDS-RELATED"/>
    <property type="match status" value="1"/>
</dbReference>
<dbReference type="AlphaFoldDB" id="A0A926P3L1"/>
<dbReference type="GO" id="GO:0005524">
    <property type="term" value="F:ATP binding"/>
    <property type="evidence" value="ECO:0007669"/>
    <property type="project" value="UniProtKB-KW"/>
</dbReference>
<dbReference type="Pfam" id="PF00005">
    <property type="entry name" value="ABC_tran"/>
    <property type="match status" value="1"/>
</dbReference>
<name>A0A926P3L1_9HYPH</name>
<dbReference type="GO" id="GO:0015808">
    <property type="term" value="P:L-alanine transport"/>
    <property type="evidence" value="ECO:0007669"/>
    <property type="project" value="TreeGrafter"/>
</dbReference>
<evidence type="ECO:0000313" key="6">
    <source>
        <dbReference type="Proteomes" id="UP000598467"/>
    </source>
</evidence>
<dbReference type="InterPro" id="IPR027417">
    <property type="entry name" value="P-loop_NTPase"/>
</dbReference>
<dbReference type="GO" id="GO:0015192">
    <property type="term" value="F:L-phenylalanine transmembrane transporter activity"/>
    <property type="evidence" value="ECO:0007669"/>
    <property type="project" value="TreeGrafter"/>
</dbReference>
<dbReference type="GO" id="GO:0005886">
    <property type="term" value="C:plasma membrane"/>
    <property type="evidence" value="ECO:0007669"/>
    <property type="project" value="TreeGrafter"/>
</dbReference>
<dbReference type="GO" id="GO:1903806">
    <property type="term" value="P:L-isoleucine import across plasma membrane"/>
    <property type="evidence" value="ECO:0007669"/>
    <property type="project" value="TreeGrafter"/>
</dbReference>
<dbReference type="RefSeq" id="WP_190293267.1">
    <property type="nucleotide sequence ID" value="NZ_JABFCZ010000024.1"/>
</dbReference>
<dbReference type="CDD" id="cd03219">
    <property type="entry name" value="ABC_Mj1267_LivG_branched"/>
    <property type="match status" value="1"/>
</dbReference>
<comment type="caution">
    <text evidence="5">The sequence shown here is derived from an EMBL/GenBank/DDBJ whole genome shotgun (WGS) entry which is preliminary data.</text>
</comment>
<dbReference type="EMBL" id="JABFCZ010000024">
    <property type="protein sequence ID" value="MBD1548578.1"/>
    <property type="molecule type" value="Genomic_DNA"/>
</dbReference>
<feature type="domain" description="ABC transporter" evidence="4">
    <location>
        <begin position="4"/>
        <end position="237"/>
    </location>
</feature>
<dbReference type="InterPro" id="IPR051120">
    <property type="entry name" value="ABC_AA/LPS_Transport"/>
</dbReference>
<accession>A0A926P3L1</accession>
<dbReference type="InterPro" id="IPR003439">
    <property type="entry name" value="ABC_transporter-like_ATP-bd"/>
</dbReference>
<dbReference type="GO" id="GO:0016887">
    <property type="term" value="F:ATP hydrolysis activity"/>
    <property type="evidence" value="ECO:0007669"/>
    <property type="project" value="InterPro"/>
</dbReference>
<dbReference type="GO" id="GO:1903805">
    <property type="term" value="P:L-valine import across plasma membrane"/>
    <property type="evidence" value="ECO:0007669"/>
    <property type="project" value="TreeGrafter"/>
</dbReference>
<dbReference type="GO" id="GO:0005304">
    <property type="term" value="F:L-valine transmembrane transporter activity"/>
    <property type="evidence" value="ECO:0007669"/>
    <property type="project" value="TreeGrafter"/>
</dbReference>
<dbReference type="SUPFAM" id="SSF52540">
    <property type="entry name" value="P-loop containing nucleoside triphosphate hydrolases"/>
    <property type="match status" value="1"/>
</dbReference>
<evidence type="ECO:0000256" key="1">
    <source>
        <dbReference type="ARBA" id="ARBA00022448"/>
    </source>
</evidence>
<dbReference type="GO" id="GO:0042941">
    <property type="term" value="P:D-alanine transmembrane transport"/>
    <property type="evidence" value="ECO:0007669"/>
    <property type="project" value="TreeGrafter"/>
</dbReference>
<dbReference type="Gene3D" id="3.40.50.300">
    <property type="entry name" value="P-loop containing nucleotide triphosphate hydrolases"/>
    <property type="match status" value="1"/>
</dbReference>
<sequence length="241" mass="25832">MPLLELQNVTKAFGAVVVADELSYSLAEGEALGVIGPNGAGKTSMFNLITGTFAPNSGSLHFCGKPITTLSAADRCRAGIARSFQIPQPFSGMTVFENLMVAATHGARDSISKANRHCLEVLEKTGLIDRANAPAGSLTLLGRKRLELARALCARPKLLLLDEIAGGLTEHECRELVDTINDVRKEGVSIIWIEHIVHALLSVVDRLIVIDFGRKIADGDPAETMALQEVREIYMGVDADG</sequence>
<evidence type="ECO:0000259" key="4">
    <source>
        <dbReference type="PROSITE" id="PS50893"/>
    </source>
</evidence>
<evidence type="ECO:0000256" key="2">
    <source>
        <dbReference type="ARBA" id="ARBA00022741"/>
    </source>
</evidence>
<dbReference type="SMART" id="SM00382">
    <property type="entry name" value="AAA"/>
    <property type="match status" value="1"/>
</dbReference>
<proteinExistence type="predicted"/>
<keyword evidence="1" id="KW-0813">Transport</keyword>
<keyword evidence="2" id="KW-0547">Nucleotide-binding</keyword>